<dbReference type="GO" id="GO:0004896">
    <property type="term" value="F:cytokine receptor activity"/>
    <property type="evidence" value="ECO:0007669"/>
    <property type="project" value="InterPro"/>
</dbReference>
<organism evidence="14 15">
    <name type="scientific">Synaphobranchus kaupii</name>
    <name type="common">Kaup's arrowtooth eel</name>
    <dbReference type="NCBI Taxonomy" id="118154"/>
    <lineage>
        <taxon>Eukaryota</taxon>
        <taxon>Metazoa</taxon>
        <taxon>Chordata</taxon>
        <taxon>Craniata</taxon>
        <taxon>Vertebrata</taxon>
        <taxon>Euteleostomi</taxon>
        <taxon>Actinopterygii</taxon>
        <taxon>Neopterygii</taxon>
        <taxon>Teleostei</taxon>
        <taxon>Anguilliformes</taxon>
        <taxon>Synaphobranchidae</taxon>
        <taxon>Synaphobranchus</taxon>
    </lineage>
</organism>
<feature type="compositionally biased region" description="Low complexity" evidence="11">
    <location>
        <begin position="576"/>
        <end position="592"/>
    </location>
</feature>
<feature type="transmembrane region" description="Helical" evidence="12">
    <location>
        <begin position="359"/>
        <end position="383"/>
    </location>
</feature>
<dbReference type="InterPro" id="IPR003529">
    <property type="entry name" value="Hematopoietin_rcpt_Gp130_CS"/>
</dbReference>
<feature type="region of interest" description="Disordered" evidence="11">
    <location>
        <begin position="448"/>
        <end position="500"/>
    </location>
</feature>
<dbReference type="InterPro" id="IPR052672">
    <property type="entry name" value="Type1_Cytokine_Rcpt_Type2"/>
</dbReference>
<evidence type="ECO:0000256" key="12">
    <source>
        <dbReference type="SAM" id="Phobius"/>
    </source>
</evidence>
<proteinExistence type="inferred from homology"/>
<feature type="region of interest" description="Disordered" evidence="11">
    <location>
        <begin position="516"/>
        <end position="608"/>
    </location>
</feature>
<dbReference type="PROSITE" id="PS50853">
    <property type="entry name" value="FN3"/>
    <property type="match status" value="1"/>
</dbReference>
<evidence type="ECO:0000259" key="13">
    <source>
        <dbReference type="PROSITE" id="PS50853"/>
    </source>
</evidence>
<dbReference type="GO" id="GO:0005886">
    <property type="term" value="C:plasma membrane"/>
    <property type="evidence" value="ECO:0007669"/>
    <property type="project" value="UniProtKB-ARBA"/>
</dbReference>
<dbReference type="Proteomes" id="UP001152622">
    <property type="component" value="Chromosome 1"/>
</dbReference>
<dbReference type="CDD" id="cd00063">
    <property type="entry name" value="FN3"/>
    <property type="match status" value="2"/>
</dbReference>
<comment type="caution">
    <text evidence="14">The sequence shown here is derived from an EMBL/GenBank/DDBJ whole genome shotgun (WGS) entry which is preliminary data.</text>
</comment>
<keyword evidence="8" id="KW-1015">Disulfide bond</keyword>
<keyword evidence="4" id="KW-0732">Signal</keyword>
<sequence>MLPLECQAHVNSIEHVHTFDYSGPGLSQAMVQGLQPDEEYTVQIRCRLQRELWKWGDWSSGYNFKTEMERADALDIWAWMDTNQTGYVKWKPLSKSQSHGQILGYQVTYGSLVEGDRQLLSLPQTEHTAPLNLTLGPDSDYVITVIAQNAMGDSPPASVAIPKYIAGEALTPSKMSGSDGGFNLSWPADANASCGYVVEWCPTGKLDCDVDWEKVPAGNTSARIESKSFEAGVRYTFSIYACTPGAPELLERREGYVKELAPAQHVSRITVQQYGSDVLLSWDEAPLESRRGFICGYTIYIYNGSHLVPIENITNPDTRSYMVRKLQPGSYKFTVKAHTSAGPDGGATVSIKLDPSMDWLVGEILIALGAMSGFLLLMTIFCYKKRQWVKKTFYPEIPEPKLQEEWSTTPGMFGSRTLAVEPCPHNTVHIVENPEHESGKQGLSVVLEDEEEGDESGDSSTDTDSSDPVVLRYYNQVVDDGSRGPPSTDSSASSSTSMASTRTDVTYTGIQSSASSSVVAAQPEAPHAGGYRPQMAPAPDPAEPQQEAAESADLALLGDFGSYQPQSTWREDTPESRSLNSSLGSPTSVSSSQFLLPDPAEEGVERAPSTTWFHNLLSGKP</sequence>
<dbReference type="PROSITE" id="PS01353">
    <property type="entry name" value="HEMATOPO_REC_L_F2"/>
    <property type="match status" value="1"/>
</dbReference>
<comment type="similarity">
    <text evidence="2">Belongs to the type I cytokine receptor family. Type 2 subfamily.</text>
</comment>
<evidence type="ECO:0000256" key="7">
    <source>
        <dbReference type="ARBA" id="ARBA00023136"/>
    </source>
</evidence>
<keyword evidence="10" id="KW-0325">Glycoprotein</keyword>
<feature type="compositionally biased region" description="Low complexity" evidence="11">
    <location>
        <begin position="483"/>
        <end position="500"/>
    </location>
</feature>
<evidence type="ECO:0000256" key="4">
    <source>
        <dbReference type="ARBA" id="ARBA00022729"/>
    </source>
</evidence>
<comment type="subcellular location">
    <subcellularLocation>
        <location evidence="1">Membrane</location>
        <topology evidence="1">Single-pass type I membrane protein</topology>
    </subcellularLocation>
</comment>
<feature type="domain" description="Fibronectin type-III" evidence="13">
    <location>
        <begin position="72"/>
        <end position="169"/>
    </location>
</feature>
<dbReference type="Gene3D" id="2.60.40.10">
    <property type="entry name" value="Immunoglobulins"/>
    <property type="match status" value="4"/>
</dbReference>
<evidence type="ECO:0000256" key="5">
    <source>
        <dbReference type="ARBA" id="ARBA00022737"/>
    </source>
</evidence>
<accession>A0A9Q1JDN3</accession>
<evidence type="ECO:0000256" key="10">
    <source>
        <dbReference type="ARBA" id="ARBA00023180"/>
    </source>
</evidence>
<keyword evidence="6 12" id="KW-1133">Transmembrane helix</keyword>
<evidence type="ECO:0000256" key="2">
    <source>
        <dbReference type="ARBA" id="ARBA00008921"/>
    </source>
</evidence>
<dbReference type="PANTHER" id="PTHR48423:SF1">
    <property type="entry name" value="INTERLEUKIN-27 RECEPTOR SUBUNIT ALPHA"/>
    <property type="match status" value="1"/>
</dbReference>
<evidence type="ECO:0000313" key="14">
    <source>
        <dbReference type="EMBL" id="KAJ8381075.1"/>
    </source>
</evidence>
<keyword evidence="9" id="KW-0675">Receptor</keyword>
<dbReference type="SMART" id="SM00060">
    <property type="entry name" value="FN3"/>
    <property type="match status" value="3"/>
</dbReference>
<evidence type="ECO:0000256" key="11">
    <source>
        <dbReference type="SAM" id="MobiDB-lite"/>
    </source>
</evidence>
<dbReference type="AlphaFoldDB" id="A0A9Q1JDN3"/>
<reference evidence="14" key="1">
    <citation type="journal article" date="2023" name="Science">
        <title>Genome structures resolve the early diversification of teleost fishes.</title>
        <authorList>
            <person name="Parey E."/>
            <person name="Louis A."/>
            <person name="Montfort J."/>
            <person name="Bouchez O."/>
            <person name="Roques C."/>
            <person name="Iampietro C."/>
            <person name="Lluch J."/>
            <person name="Castinel A."/>
            <person name="Donnadieu C."/>
            <person name="Desvignes T."/>
            <person name="Floi Bucao C."/>
            <person name="Jouanno E."/>
            <person name="Wen M."/>
            <person name="Mejri S."/>
            <person name="Dirks R."/>
            <person name="Jansen H."/>
            <person name="Henkel C."/>
            <person name="Chen W.J."/>
            <person name="Zahm M."/>
            <person name="Cabau C."/>
            <person name="Klopp C."/>
            <person name="Thompson A.W."/>
            <person name="Robinson-Rechavi M."/>
            <person name="Braasch I."/>
            <person name="Lecointre G."/>
            <person name="Bobe J."/>
            <person name="Postlethwait J.H."/>
            <person name="Berthelot C."/>
            <person name="Roest Crollius H."/>
            <person name="Guiguen Y."/>
        </authorList>
    </citation>
    <scope>NUCLEOTIDE SEQUENCE</scope>
    <source>
        <tissue evidence="14">Blood</tissue>
    </source>
</reference>
<evidence type="ECO:0000256" key="1">
    <source>
        <dbReference type="ARBA" id="ARBA00004479"/>
    </source>
</evidence>
<keyword evidence="15" id="KW-1185">Reference proteome</keyword>
<evidence type="ECO:0000313" key="15">
    <source>
        <dbReference type="Proteomes" id="UP001152622"/>
    </source>
</evidence>
<keyword evidence="3 12" id="KW-0812">Transmembrane</keyword>
<dbReference type="PANTHER" id="PTHR48423">
    <property type="entry name" value="INTERLEUKIN-27 RECEPTOR SUBUNIT ALPHA"/>
    <property type="match status" value="1"/>
</dbReference>
<dbReference type="EMBL" id="JAINUF010000001">
    <property type="protein sequence ID" value="KAJ8381075.1"/>
    <property type="molecule type" value="Genomic_DNA"/>
</dbReference>
<feature type="compositionally biased region" description="Acidic residues" evidence="11">
    <location>
        <begin position="448"/>
        <end position="457"/>
    </location>
</feature>
<dbReference type="SUPFAM" id="SSF49265">
    <property type="entry name" value="Fibronectin type III"/>
    <property type="match status" value="2"/>
</dbReference>
<keyword evidence="7 12" id="KW-0472">Membrane</keyword>
<dbReference type="OrthoDB" id="6382334at2759"/>
<dbReference type="InterPro" id="IPR003961">
    <property type="entry name" value="FN3_dom"/>
</dbReference>
<dbReference type="Pfam" id="PF00041">
    <property type="entry name" value="fn3"/>
    <property type="match status" value="2"/>
</dbReference>
<evidence type="ECO:0000256" key="3">
    <source>
        <dbReference type="ARBA" id="ARBA00022692"/>
    </source>
</evidence>
<dbReference type="InterPro" id="IPR036116">
    <property type="entry name" value="FN3_sf"/>
</dbReference>
<name>A0A9Q1JDN3_SYNKA</name>
<keyword evidence="5" id="KW-0677">Repeat</keyword>
<evidence type="ECO:0000256" key="9">
    <source>
        <dbReference type="ARBA" id="ARBA00023170"/>
    </source>
</evidence>
<dbReference type="InterPro" id="IPR013783">
    <property type="entry name" value="Ig-like_fold"/>
</dbReference>
<evidence type="ECO:0000256" key="8">
    <source>
        <dbReference type="ARBA" id="ARBA00023157"/>
    </source>
</evidence>
<evidence type="ECO:0000256" key="6">
    <source>
        <dbReference type="ARBA" id="ARBA00022989"/>
    </source>
</evidence>
<protein>
    <recommendedName>
        <fullName evidence="13">Fibronectin type-III domain-containing protein</fullName>
    </recommendedName>
</protein>
<feature type="compositionally biased region" description="Low complexity" evidence="11">
    <location>
        <begin position="458"/>
        <end position="467"/>
    </location>
</feature>
<gene>
    <name evidence="14" type="ORF">SKAU_G00018530</name>
</gene>